<keyword evidence="2" id="KW-1185">Reference proteome</keyword>
<comment type="caution">
    <text evidence="1">The sequence shown here is derived from an EMBL/GenBank/DDBJ whole genome shotgun (WGS) entry which is preliminary data.</text>
</comment>
<protein>
    <submittedName>
        <fullName evidence="1">Uncharacterized protein</fullName>
    </submittedName>
</protein>
<reference evidence="1" key="1">
    <citation type="submission" date="2023-03" db="EMBL/GenBank/DDBJ databases">
        <title>Massive genome expansion in bonnet fungi (Mycena s.s.) driven by repeated elements and novel gene families across ecological guilds.</title>
        <authorList>
            <consortium name="Lawrence Berkeley National Laboratory"/>
            <person name="Harder C.B."/>
            <person name="Miyauchi S."/>
            <person name="Viragh M."/>
            <person name="Kuo A."/>
            <person name="Thoen E."/>
            <person name="Andreopoulos B."/>
            <person name="Lu D."/>
            <person name="Skrede I."/>
            <person name="Drula E."/>
            <person name="Henrissat B."/>
            <person name="Morin E."/>
            <person name="Kohler A."/>
            <person name="Barry K."/>
            <person name="LaButti K."/>
            <person name="Morin E."/>
            <person name="Salamov A."/>
            <person name="Lipzen A."/>
            <person name="Mereny Z."/>
            <person name="Hegedus B."/>
            <person name="Baldrian P."/>
            <person name="Stursova M."/>
            <person name="Weitz H."/>
            <person name="Taylor A."/>
            <person name="Grigoriev I.V."/>
            <person name="Nagy L.G."/>
            <person name="Martin F."/>
            <person name="Kauserud H."/>
        </authorList>
    </citation>
    <scope>NUCLEOTIDE SEQUENCE</scope>
    <source>
        <strain evidence="1">CBHHK067</strain>
    </source>
</reference>
<gene>
    <name evidence="1" type="ORF">B0H17DRAFT_1200578</name>
</gene>
<dbReference type="AlphaFoldDB" id="A0AAD7DLD3"/>
<evidence type="ECO:0000313" key="2">
    <source>
        <dbReference type="Proteomes" id="UP001221757"/>
    </source>
</evidence>
<organism evidence="1 2">
    <name type="scientific">Mycena rosella</name>
    <name type="common">Pink bonnet</name>
    <name type="synonym">Agaricus rosellus</name>
    <dbReference type="NCBI Taxonomy" id="1033263"/>
    <lineage>
        <taxon>Eukaryota</taxon>
        <taxon>Fungi</taxon>
        <taxon>Dikarya</taxon>
        <taxon>Basidiomycota</taxon>
        <taxon>Agaricomycotina</taxon>
        <taxon>Agaricomycetes</taxon>
        <taxon>Agaricomycetidae</taxon>
        <taxon>Agaricales</taxon>
        <taxon>Marasmiineae</taxon>
        <taxon>Mycenaceae</taxon>
        <taxon>Mycena</taxon>
    </lineage>
</organism>
<name>A0AAD7DLD3_MYCRO</name>
<proteinExistence type="predicted"/>
<sequence length="454" mass="49505">MPTAPIRARRIRVADFGPIRNFFRGMLKTRPYVRIVKMLTSLAYEVKQCELVLTLGVQLDKSSAHHMTLPSLPFIRGRHSGALSFCQKWFHPDSPRELGGTAFDPPHRDMISVAEVDEMIAGREEEYGIQGAVLHTATLAAFRLWGDCPESRQYIGLAPRIDPLILFKILGRIAIPSTSTPMRLRKGAEDAQSYLWRMQDTWNKAEICAWANGNAAMKMSVRHICSGCDAAESDVAAFKRCAGYHLVSHCTSACQRAEWPNPKECMPFLSLEIALPAIRNIQGFSILSILAASAEARIVQRATESITFSLEPAPTVIDSAVVSAYSAYVEKCGTDLDAIAYSALPGYIEDGNPADTTILDPAFLNFLENDGKWQAGKPECPAASSAFENALGERGQDVVSRCDELVQPPDYTGAIDIYGAQSTETPGSAVAGQRPDSMLIFALLAAVVGQIGYA</sequence>
<dbReference type="EMBL" id="JARKIE010000053">
    <property type="protein sequence ID" value="KAJ7692239.1"/>
    <property type="molecule type" value="Genomic_DNA"/>
</dbReference>
<accession>A0AAD7DLD3</accession>
<dbReference type="Proteomes" id="UP001221757">
    <property type="component" value="Unassembled WGS sequence"/>
</dbReference>
<evidence type="ECO:0000313" key="1">
    <source>
        <dbReference type="EMBL" id="KAJ7692239.1"/>
    </source>
</evidence>